<dbReference type="OrthoDB" id="3912985at2759"/>
<dbReference type="EMBL" id="LFZN01000127">
    <property type="protein sequence ID" value="KXS97976.1"/>
    <property type="molecule type" value="Genomic_DNA"/>
</dbReference>
<evidence type="ECO:0000313" key="1">
    <source>
        <dbReference type="EMBL" id="KXS97976.1"/>
    </source>
</evidence>
<name>A0A139H689_9PEZI</name>
<accession>A0A139H689</accession>
<proteinExistence type="predicted"/>
<comment type="caution">
    <text evidence="1">The sequence shown here is derived from an EMBL/GenBank/DDBJ whole genome shotgun (WGS) entry which is preliminary data.</text>
</comment>
<dbReference type="AlphaFoldDB" id="A0A139H689"/>
<evidence type="ECO:0000313" key="2">
    <source>
        <dbReference type="Proteomes" id="UP000070133"/>
    </source>
</evidence>
<keyword evidence="2" id="KW-1185">Reference proteome</keyword>
<reference evidence="1 2" key="1">
    <citation type="submission" date="2015-07" db="EMBL/GenBank/DDBJ databases">
        <title>Comparative genomics of the Sigatoka disease complex on banana suggests a link between parallel evolutionary changes in Pseudocercospora fijiensis and Pseudocercospora eumusae and increased virulence on the banana host.</title>
        <authorList>
            <person name="Chang T.-C."/>
            <person name="Salvucci A."/>
            <person name="Crous P.W."/>
            <person name="Stergiopoulos I."/>
        </authorList>
    </citation>
    <scope>NUCLEOTIDE SEQUENCE [LARGE SCALE GENOMIC DNA]</scope>
    <source>
        <strain evidence="1 2">CBS 114824</strain>
    </source>
</reference>
<sequence length="195" mass="21425">MKNEMDKRMAGLNSGLKLARQEGAYSVVVPPPCYRLITHFLRGSEPPSIKLDCLALKGNHLQLLSCAMQHAIYLVKGAKRYLGTLHDASSATASDRGWSIVASVTPGIQCHYDHSHRPKCECIAGSNKSAKTSSLVLGLWRTMSLPMRSCYFPDGNIAQDATPRDVTAEVSHCCQENDGCISNGYCFQQYRDRGT</sequence>
<protein>
    <submittedName>
        <fullName evidence="1">Uncharacterized protein</fullName>
    </submittedName>
</protein>
<organism evidence="1 2">
    <name type="scientific">Pseudocercospora eumusae</name>
    <dbReference type="NCBI Taxonomy" id="321146"/>
    <lineage>
        <taxon>Eukaryota</taxon>
        <taxon>Fungi</taxon>
        <taxon>Dikarya</taxon>
        <taxon>Ascomycota</taxon>
        <taxon>Pezizomycotina</taxon>
        <taxon>Dothideomycetes</taxon>
        <taxon>Dothideomycetidae</taxon>
        <taxon>Mycosphaerellales</taxon>
        <taxon>Mycosphaerellaceae</taxon>
        <taxon>Pseudocercospora</taxon>
    </lineage>
</organism>
<gene>
    <name evidence="1" type="ORF">AC578_3121</name>
</gene>
<dbReference type="Proteomes" id="UP000070133">
    <property type="component" value="Unassembled WGS sequence"/>
</dbReference>